<protein>
    <submittedName>
        <fullName evidence="1">DOMON-like domain-containing protein</fullName>
    </submittedName>
</protein>
<evidence type="ECO:0000313" key="2">
    <source>
        <dbReference type="Proteomes" id="UP001055580"/>
    </source>
</evidence>
<dbReference type="RefSeq" id="WP_250753488.1">
    <property type="nucleotide sequence ID" value="NZ_CP098401.1"/>
</dbReference>
<dbReference type="CDD" id="cd09627">
    <property type="entry name" value="DOMON_murB_like"/>
    <property type="match status" value="1"/>
</dbReference>
<dbReference type="Proteomes" id="UP001055580">
    <property type="component" value="Chromosome"/>
</dbReference>
<accession>A0ABY4TVC8</accession>
<proteinExistence type="predicted"/>
<reference evidence="1" key="1">
    <citation type="submission" date="2022-05" db="EMBL/GenBank/DDBJ databases">
        <title>Sphingomonas sp. strain RMG20 Genome sequencing and assembly.</title>
        <authorList>
            <person name="Kim I."/>
        </authorList>
    </citation>
    <scope>NUCLEOTIDE SEQUENCE</scope>
    <source>
        <strain evidence="1">RMG20</strain>
    </source>
</reference>
<sequence length="145" mass="16134">MSLTFVVIGVEAVRLPDMIAPARADELWRTTCFEMFWKPDGGDAYVEFNLSPSLGWAAYRFDRYRDRMRDLPLVIAPQIERVPGGVEVDIDLTSVPRGPATIGLSAVIEEIDGTKSYWALRHPAGPPDFHHPDCFAFELPAVASS</sequence>
<organism evidence="1 2">
    <name type="scientific">Sphingomonas donggukensis</name>
    <dbReference type="NCBI Taxonomy" id="2949093"/>
    <lineage>
        <taxon>Bacteria</taxon>
        <taxon>Pseudomonadati</taxon>
        <taxon>Pseudomonadota</taxon>
        <taxon>Alphaproteobacteria</taxon>
        <taxon>Sphingomonadales</taxon>
        <taxon>Sphingomonadaceae</taxon>
        <taxon>Sphingomonas</taxon>
    </lineage>
</organism>
<gene>
    <name evidence="1" type="ORF">M9980_03800</name>
</gene>
<dbReference type="EMBL" id="CP098401">
    <property type="protein sequence ID" value="URW76355.1"/>
    <property type="molecule type" value="Genomic_DNA"/>
</dbReference>
<keyword evidence="2" id="KW-1185">Reference proteome</keyword>
<name>A0ABY4TVC8_9SPHN</name>
<evidence type="ECO:0000313" key="1">
    <source>
        <dbReference type="EMBL" id="URW76355.1"/>
    </source>
</evidence>